<dbReference type="EMBL" id="BAABUJ010000014">
    <property type="protein sequence ID" value="GAA5800136.1"/>
    <property type="molecule type" value="Genomic_DNA"/>
</dbReference>
<sequence>MIHSVEQHRQFVPDPSRVLPGHIAEPWKLTNDQVHSKLKGIRGHLVQFPTEYLKNISMTASVIQEAVPPIVFT</sequence>
<reference evidence="1 2" key="1">
    <citation type="submission" date="2024-04" db="EMBL/GenBank/DDBJ databases">
        <title>genome sequences of Mucor flavus KT1a and Helicostylum pulchrum KT1b strains isolation_sourced from the surface of a dry-aged beef.</title>
        <authorList>
            <person name="Toyotome T."/>
            <person name="Hosono M."/>
            <person name="Torimaru M."/>
            <person name="Fukuda K."/>
            <person name="Mikami N."/>
        </authorList>
    </citation>
    <scope>NUCLEOTIDE SEQUENCE [LARGE SCALE GENOMIC DNA]</scope>
    <source>
        <strain evidence="1 2">KT1b</strain>
    </source>
</reference>
<evidence type="ECO:0000313" key="1">
    <source>
        <dbReference type="EMBL" id="GAA5800136.1"/>
    </source>
</evidence>
<keyword evidence="2" id="KW-1185">Reference proteome</keyword>
<evidence type="ECO:0000313" key="2">
    <source>
        <dbReference type="Proteomes" id="UP001476247"/>
    </source>
</evidence>
<accession>A0ABP9XZF0</accession>
<gene>
    <name evidence="1" type="ORF">HPULCUR_005561</name>
</gene>
<organism evidence="1 2">
    <name type="scientific">Helicostylum pulchrum</name>
    <dbReference type="NCBI Taxonomy" id="562976"/>
    <lineage>
        <taxon>Eukaryota</taxon>
        <taxon>Fungi</taxon>
        <taxon>Fungi incertae sedis</taxon>
        <taxon>Mucoromycota</taxon>
        <taxon>Mucoromycotina</taxon>
        <taxon>Mucoromycetes</taxon>
        <taxon>Mucorales</taxon>
        <taxon>Mucorineae</taxon>
        <taxon>Mucoraceae</taxon>
        <taxon>Helicostylum</taxon>
    </lineage>
</organism>
<protein>
    <submittedName>
        <fullName evidence="1">Uncharacterized protein</fullName>
    </submittedName>
</protein>
<comment type="caution">
    <text evidence="1">The sequence shown here is derived from an EMBL/GenBank/DDBJ whole genome shotgun (WGS) entry which is preliminary data.</text>
</comment>
<dbReference type="Proteomes" id="UP001476247">
    <property type="component" value="Unassembled WGS sequence"/>
</dbReference>
<proteinExistence type="predicted"/>
<name>A0ABP9XZF0_9FUNG</name>